<keyword evidence="2" id="KW-1185">Reference proteome</keyword>
<dbReference type="Bgee" id="WBGene00012312">
    <property type="expression patterns" value="Expressed in material anatomical entity and 2 other cell types or tissues"/>
</dbReference>
<evidence type="ECO:0000313" key="2">
    <source>
        <dbReference type="Proteomes" id="UP000001940"/>
    </source>
</evidence>
<dbReference type="UCSC" id="W06G6.10">
    <property type="organism name" value="c. elegans"/>
</dbReference>
<dbReference type="CTD" id="189260"/>
<evidence type="ECO:0000313" key="3">
    <source>
        <dbReference type="WormBase" id="W06G6.10"/>
    </source>
</evidence>
<accession>Q9U341</accession>
<dbReference type="GeneID" id="189260"/>
<name>Q9U341_CAEEL</name>
<dbReference type="HOGENOM" id="CLU_2294206_0_0_1"/>
<protein>
    <submittedName>
        <fullName evidence="1">Uncharacterized protein</fullName>
    </submittedName>
</protein>
<dbReference type="WormBase" id="W06G6.10">
    <property type="protein sequence ID" value="CE20155"/>
    <property type="gene ID" value="WBGene00012312"/>
</dbReference>
<gene>
    <name evidence="1" type="ORF">CELE_W06G6.10</name>
    <name evidence="1 3" type="ORF">W06G6.10</name>
</gene>
<proteinExistence type="predicted"/>
<reference evidence="1 2" key="1">
    <citation type="journal article" date="1998" name="Science">
        <title>Genome sequence of the nematode C. elegans: a platform for investigating biology.</title>
        <authorList>
            <consortium name="The C. elegans sequencing consortium"/>
            <person name="Sulson J.E."/>
            <person name="Waterston R."/>
        </authorList>
    </citation>
    <scope>NUCLEOTIDE SEQUENCE [LARGE SCALE GENOMIC DNA]</scope>
    <source>
        <strain evidence="1 2">Bristol N2</strain>
    </source>
</reference>
<dbReference type="InParanoid" id="Q9U341"/>
<sequence>MEFGRNPLSMTSTKPTLLNVLDDVGEAALHAIPKVDDITSHKIYVIAVQPVSFSDIESQAVKQDASSPNNCCCSCMHGVLRFFAELCCNCCAGCVQGICQG</sequence>
<dbReference type="Proteomes" id="UP000001940">
    <property type="component" value="Chromosome V"/>
</dbReference>
<organism evidence="1 2">
    <name type="scientific">Caenorhabditis elegans</name>
    <dbReference type="NCBI Taxonomy" id="6239"/>
    <lineage>
        <taxon>Eukaryota</taxon>
        <taxon>Metazoa</taxon>
        <taxon>Ecdysozoa</taxon>
        <taxon>Nematoda</taxon>
        <taxon>Chromadorea</taxon>
        <taxon>Rhabditida</taxon>
        <taxon>Rhabditina</taxon>
        <taxon>Rhabditomorpha</taxon>
        <taxon>Rhabditoidea</taxon>
        <taxon>Rhabditidae</taxon>
        <taxon>Peloderinae</taxon>
        <taxon>Caenorhabditis</taxon>
    </lineage>
</organism>
<dbReference type="KEGG" id="cel:CELE_W06G6.10"/>
<dbReference type="EMBL" id="BX284605">
    <property type="protein sequence ID" value="CAB63324.1"/>
    <property type="molecule type" value="Genomic_DNA"/>
</dbReference>
<dbReference type="RefSeq" id="NP_507213.1">
    <property type="nucleotide sequence ID" value="NM_074812.1"/>
</dbReference>
<dbReference type="AGR" id="WB:WBGene00012312"/>
<dbReference type="PaxDb" id="6239-W06G6.10"/>
<dbReference type="AlphaFoldDB" id="Q9U341"/>
<evidence type="ECO:0000313" key="1">
    <source>
        <dbReference type="EMBL" id="CAB63324.1"/>
    </source>
</evidence>